<gene>
    <name evidence="7" type="ORF">FPL14_25670</name>
</gene>
<dbReference type="Pfam" id="PF01061">
    <property type="entry name" value="ABC2_membrane"/>
    <property type="match status" value="1"/>
</dbReference>
<evidence type="ECO:0000256" key="5">
    <source>
        <dbReference type="RuleBase" id="RU361157"/>
    </source>
</evidence>
<keyword evidence="5" id="KW-1003">Cell membrane</keyword>
<dbReference type="EMBL" id="CP041969">
    <property type="protein sequence ID" value="QMV44174.1"/>
    <property type="molecule type" value="Genomic_DNA"/>
</dbReference>
<dbReference type="InterPro" id="IPR013525">
    <property type="entry name" value="ABC2_TM"/>
</dbReference>
<dbReference type="AlphaFoldDB" id="A0A7G5C4P0"/>
<evidence type="ECO:0000313" key="8">
    <source>
        <dbReference type="Proteomes" id="UP000515679"/>
    </source>
</evidence>
<comment type="subcellular location">
    <subcellularLocation>
        <location evidence="5">Cell membrane</location>
        <topology evidence="5">Multi-pass membrane protein</topology>
    </subcellularLocation>
    <subcellularLocation>
        <location evidence="1">Membrane</location>
        <topology evidence="1">Multi-pass membrane protein</topology>
    </subcellularLocation>
</comment>
<sequence length="283" mass="31424">MSTVNPIEEGLAKQSAAPGAALTLAQATPVSTLRSVAASATELMYLLRIQYAEVRETWMWVIGLASIFPFTTLLFMKFFLESPSPDVVMRIVSGNIVFPIIIMGINGLGNHIAWSKQQGQFTFYASLPISKINFLLAFMIRGFLMSLPSVIIMSIVGHFVFHIQIQLTFGLIPMVLLSVAAPAGFGILIGFLSKNQDLTGMITNLLMVFLNFLTPVMIDIKQLPAALQTVSYLFPTTYAADGLRQLLQGTWTTSVTIDMLALILFTFLTFWIVVRKMDWRLEK</sequence>
<keyword evidence="2 5" id="KW-0812">Transmembrane</keyword>
<evidence type="ECO:0000256" key="4">
    <source>
        <dbReference type="ARBA" id="ARBA00023136"/>
    </source>
</evidence>
<accession>A0A7G5C4P0</accession>
<dbReference type="PROSITE" id="PS51012">
    <property type="entry name" value="ABC_TM2"/>
    <property type="match status" value="1"/>
</dbReference>
<feature type="domain" description="ABC transmembrane type-2" evidence="6">
    <location>
        <begin position="56"/>
        <end position="280"/>
    </location>
</feature>
<feature type="transmembrane region" description="Helical" evidence="5">
    <location>
        <begin position="92"/>
        <end position="113"/>
    </location>
</feature>
<evidence type="ECO:0000256" key="1">
    <source>
        <dbReference type="ARBA" id="ARBA00004141"/>
    </source>
</evidence>
<dbReference type="PANTHER" id="PTHR43229">
    <property type="entry name" value="NODULATION PROTEIN J"/>
    <property type="match status" value="1"/>
</dbReference>
<protein>
    <recommendedName>
        <fullName evidence="5">Transport permease protein</fullName>
    </recommendedName>
</protein>
<keyword evidence="5" id="KW-0813">Transport</keyword>
<evidence type="ECO:0000256" key="2">
    <source>
        <dbReference type="ARBA" id="ARBA00022692"/>
    </source>
</evidence>
<dbReference type="InterPro" id="IPR047817">
    <property type="entry name" value="ABC2_TM_bact-type"/>
</dbReference>
<dbReference type="Proteomes" id="UP000515679">
    <property type="component" value="Chromosome"/>
</dbReference>
<feature type="transmembrane region" description="Helical" evidence="5">
    <location>
        <begin position="134"/>
        <end position="161"/>
    </location>
</feature>
<dbReference type="PANTHER" id="PTHR43229:SF3">
    <property type="entry name" value="ABC-TYPE MULTIDRUG TRANSPORT SYSTEM, PERMEASE COMPONENT"/>
    <property type="match status" value="1"/>
</dbReference>
<proteinExistence type="inferred from homology"/>
<evidence type="ECO:0000256" key="3">
    <source>
        <dbReference type="ARBA" id="ARBA00022989"/>
    </source>
</evidence>
<dbReference type="GO" id="GO:0005886">
    <property type="term" value="C:plasma membrane"/>
    <property type="evidence" value="ECO:0007669"/>
    <property type="project" value="UniProtKB-SubCell"/>
</dbReference>
<keyword evidence="4 5" id="KW-0472">Membrane</keyword>
<feature type="transmembrane region" description="Helical" evidence="5">
    <location>
        <begin position="167"/>
        <end position="191"/>
    </location>
</feature>
<reference evidence="7 8" key="1">
    <citation type="submission" date="2019-07" db="EMBL/GenBank/DDBJ databases">
        <authorList>
            <person name="Kim J.K."/>
            <person name="Cheong H.-M."/>
            <person name="Choi Y."/>
            <person name="Hwang K.J."/>
            <person name="Lee S."/>
            <person name="Choi C."/>
        </authorList>
    </citation>
    <scope>NUCLEOTIDE SEQUENCE [LARGE SCALE GENOMIC DNA]</scope>
    <source>
        <strain evidence="7 8">KS 22</strain>
    </source>
</reference>
<organism evidence="7 8">
    <name type="scientific">Cohnella cholangitidis</name>
    <dbReference type="NCBI Taxonomy" id="2598458"/>
    <lineage>
        <taxon>Bacteria</taxon>
        <taxon>Bacillati</taxon>
        <taxon>Bacillota</taxon>
        <taxon>Bacilli</taxon>
        <taxon>Bacillales</taxon>
        <taxon>Paenibacillaceae</taxon>
        <taxon>Cohnella</taxon>
    </lineage>
</organism>
<comment type="similarity">
    <text evidence="5">Belongs to the ABC-2 integral membrane protein family.</text>
</comment>
<keyword evidence="8" id="KW-1185">Reference proteome</keyword>
<name>A0A7G5C4P0_9BACL</name>
<evidence type="ECO:0000259" key="6">
    <source>
        <dbReference type="PROSITE" id="PS51012"/>
    </source>
</evidence>
<feature type="transmembrane region" description="Helical" evidence="5">
    <location>
        <begin position="198"/>
        <end position="218"/>
    </location>
</feature>
<evidence type="ECO:0000313" key="7">
    <source>
        <dbReference type="EMBL" id="QMV44174.1"/>
    </source>
</evidence>
<dbReference type="KEGG" id="cchl:FPL14_25670"/>
<dbReference type="InterPro" id="IPR051784">
    <property type="entry name" value="Nod_factor_ABC_transporter"/>
</dbReference>
<feature type="transmembrane region" description="Helical" evidence="5">
    <location>
        <begin position="58"/>
        <end position="80"/>
    </location>
</feature>
<feature type="transmembrane region" description="Helical" evidence="5">
    <location>
        <begin position="251"/>
        <end position="274"/>
    </location>
</feature>
<keyword evidence="3 5" id="KW-1133">Transmembrane helix</keyword>
<dbReference type="GO" id="GO:0140359">
    <property type="term" value="F:ABC-type transporter activity"/>
    <property type="evidence" value="ECO:0007669"/>
    <property type="project" value="InterPro"/>
</dbReference>